<feature type="compositionally biased region" description="Polar residues" evidence="3">
    <location>
        <begin position="26"/>
        <end position="38"/>
    </location>
</feature>
<feature type="compositionally biased region" description="Low complexity" evidence="3">
    <location>
        <begin position="288"/>
        <end position="299"/>
    </location>
</feature>
<dbReference type="InterPro" id="IPR012677">
    <property type="entry name" value="Nucleotide-bd_a/b_plait_sf"/>
</dbReference>
<dbReference type="InterPro" id="IPR035979">
    <property type="entry name" value="RBD_domain_sf"/>
</dbReference>
<dbReference type="PANTHER" id="PTHR19965:SF35">
    <property type="entry name" value="RNA ANNEALING PROTEIN YRA1"/>
    <property type="match status" value="1"/>
</dbReference>
<feature type="region of interest" description="Disordered" evidence="3">
    <location>
        <begin position="205"/>
        <end position="325"/>
    </location>
</feature>
<protein>
    <recommendedName>
        <fullName evidence="4">RRM domain-containing protein</fullName>
    </recommendedName>
</protein>
<feature type="compositionally biased region" description="Low complexity" evidence="3">
    <location>
        <begin position="263"/>
        <end position="275"/>
    </location>
</feature>
<organism evidence="5 6">
    <name type="scientific">Wallemia ichthyophaga</name>
    <dbReference type="NCBI Taxonomy" id="245174"/>
    <lineage>
        <taxon>Eukaryota</taxon>
        <taxon>Fungi</taxon>
        <taxon>Dikarya</taxon>
        <taxon>Basidiomycota</taxon>
        <taxon>Wallemiomycotina</taxon>
        <taxon>Wallemiomycetes</taxon>
        <taxon>Wallemiales</taxon>
        <taxon>Wallemiaceae</taxon>
        <taxon>Wallemia</taxon>
    </lineage>
</organism>
<dbReference type="AlphaFoldDB" id="A0A4T0JNA5"/>
<gene>
    <name evidence="5" type="ORF">E3P86_00588</name>
</gene>
<feature type="region of interest" description="Disordered" evidence="3">
    <location>
        <begin position="87"/>
        <end position="107"/>
    </location>
</feature>
<reference evidence="5 6" key="1">
    <citation type="submission" date="2019-03" db="EMBL/GenBank/DDBJ databases">
        <title>Sequencing 23 genomes of Wallemia ichthyophaga.</title>
        <authorList>
            <person name="Gostincar C."/>
        </authorList>
    </citation>
    <scope>NUCLEOTIDE SEQUENCE [LARGE SCALE GENOMIC DNA]</scope>
    <source>
        <strain evidence="5 6">EXF-6200</strain>
    </source>
</reference>
<dbReference type="Proteomes" id="UP000310689">
    <property type="component" value="Unassembled WGS sequence"/>
</dbReference>
<evidence type="ECO:0000259" key="4">
    <source>
        <dbReference type="PROSITE" id="PS50102"/>
    </source>
</evidence>
<name>A0A4T0JNA5_WALIC</name>
<keyword evidence="1 2" id="KW-0694">RNA-binding</keyword>
<dbReference type="SUPFAM" id="SSF54928">
    <property type="entry name" value="RNA-binding domain, RBD"/>
    <property type="match status" value="1"/>
</dbReference>
<dbReference type="EMBL" id="SPOI01000013">
    <property type="protein sequence ID" value="TIB41961.1"/>
    <property type="molecule type" value="Genomic_DNA"/>
</dbReference>
<dbReference type="GO" id="GO:0005634">
    <property type="term" value="C:nucleus"/>
    <property type="evidence" value="ECO:0007669"/>
    <property type="project" value="TreeGrafter"/>
</dbReference>
<evidence type="ECO:0000256" key="1">
    <source>
        <dbReference type="ARBA" id="ARBA00022884"/>
    </source>
</evidence>
<evidence type="ECO:0000256" key="2">
    <source>
        <dbReference type="PROSITE-ProRule" id="PRU00176"/>
    </source>
</evidence>
<dbReference type="Gene3D" id="3.30.70.330">
    <property type="match status" value="1"/>
</dbReference>
<evidence type="ECO:0000313" key="6">
    <source>
        <dbReference type="Proteomes" id="UP000310689"/>
    </source>
</evidence>
<dbReference type="PROSITE" id="PS50102">
    <property type="entry name" value="RRM"/>
    <property type="match status" value="1"/>
</dbReference>
<feature type="region of interest" description="Disordered" evidence="3">
    <location>
        <begin position="1"/>
        <end position="43"/>
    </location>
</feature>
<evidence type="ECO:0000256" key="3">
    <source>
        <dbReference type="SAM" id="MobiDB-lite"/>
    </source>
</evidence>
<dbReference type="InterPro" id="IPR051229">
    <property type="entry name" value="ALYREF_mRNA_export"/>
</dbReference>
<feature type="domain" description="RRM" evidence="4">
    <location>
        <begin position="111"/>
        <end position="188"/>
    </location>
</feature>
<dbReference type="GO" id="GO:0003729">
    <property type="term" value="F:mRNA binding"/>
    <property type="evidence" value="ECO:0007669"/>
    <property type="project" value="TreeGrafter"/>
</dbReference>
<sequence>MSSESIDSLLTRPDKSTKNKRLSAKPYNTRQRPLNPSDSGKWGNDLYIKSIGGELGARMLNPSLFNKQAGNTTDTTHTPLGSRISGLATRQKKNEKKQQSINIRGSSHQPTQIIINNLAPGTSQEDVKVALSPYGNILHTSPNPVNSSDESLAMNIFFERLVDAQSALKAFDGLHADGKVLVVNLVEKTALEDVHSLFSDRKMYADSIAPTPSPRKSKDTNPKIQSKQSKPRQRKENPPAKPVLSILERTQMQPKAKKKENTGVQSGQSGQSGQSLLDRMSVGGGLSTQGTQSNQSTQSARRKAVQSKQPGQPVHTKTLAERLGM</sequence>
<proteinExistence type="predicted"/>
<accession>A0A4T0JNA5</accession>
<dbReference type="InterPro" id="IPR000504">
    <property type="entry name" value="RRM_dom"/>
</dbReference>
<comment type="caution">
    <text evidence="5">The sequence shown here is derived from an EMBL/GenBank/DDBJ whole genome shotgun (WGS) entry which is preliminary data.</text>
</comment>
<dbReference type="CDD" id="cd00590">
    <property type="entry name" value="RRM_SF"/>
    <property type="match status" value="1"/>
</dbReference>
<dbReference type="PANTHER" id="PTHR19965">
    <property type="entry name" value="RNA AND EXPORT FACTOR BINDING PROTEIN"/>
    <property type="match status" value="1"/>
</dbReference>
<evidence type="ECO:0000313" key="5">
    <source>
        <dbReference type="EMBL" id="TIB41961.1"/>
    </source>
</evidence>